<dbReference type="AlphaFoldDB" id="A0A9X0B922"/>
<organism evidence="2 3">
    <name type="scientific">Penicillium cosmopolitanum</name>
    <dbReference type="NCBI Taxonomy" id="1131564"/>
    <lineage>
        <taxon>Eukaryota</taxon>
        <taxon>Fungi</taxon>
        <taxon>Dikarya</taxon>
        <taxon>Ascomycota</taxon>
        <taxon>Pezizomycotina</taxon>
        <taxon>Eurotiomycetes</taxon>
        <taxon>Eurotiomycetidae</taxon>
        <taxon>Eurotiales</taxon>
        <taxon>Aspergillaceae</taxon>
        <taxon>Penicillium</taxon>
    </lineage>
</organism>
<evidence type="ECO:0000313" key="2">
    <source>
        <dbReference type="EMBL" id="KAJ5392558.1"/>
    </source>
</evidence>
<accession>A0A9X0B922</accession>
<comment type="caution">
    <text evidence="2">The sequence shown here is derived from an EMBL/GenBank/DDBJ whole genome shotgun (WGS) entry which is preliminary data.</text>
</comment>
<sequence length="76" mass="8609">MASRISQHQRQQQPKTSGAAAGEGLDSKDRNADEPIARCTPRHVRSSRVVWWRHVLISKVHAVTKSKSRESIRISH</sequence>
<keyword evidence="3" id="KW-1185">Reference proteome</keyword>
<dbReference type="Proteomes" id="UP001147747">
    <property type="component" value="Unassembled WGS sequence"/>
</dbReference>
<feature type="compositionally biased region" description="Polar residues" evidence="1">
    <location>
        <begin position="1"/>
        <end position="16"/>
    </location>
</feature>
<name>A0A9X0B922_9EURO</name>
<protein>
    <submittedName>
        <fullName evidence="2">Uncharacterized protein</fullName>
    </submittedName>
</protein>
<dbReference type="GeneID" id="81371665"/>
<proteinExistence type="predicted"/>
<dbReference type="EMBL" id="JAPZBU010000008">
    <property type="protein sequence ID" value="KAJ5392558.1"/>
    <property type="molecule type" value="Genomic_DNA"/>
</dbReference>
<feature type="compositionally biased region" description="Basic and acidic residues" evidence="1">
    <location>
        <begin position="25"/>
        <end position="36"/>
    </location>
</feature>
<evidence type="ECO:0000256" key="1">
    <source>
        <dbReference type="SAM" id="MobiDB-lite"/>
    </source>
</evidence>
<evidence type="ECO:0000313" key="3">
    <source>
        <dbReference type="Proteomes" id="UP001147747"/>
    </source>
</evidence>
<dbReference type="RefSeq" id="XP_056488236.1">
    <property type="nucleotide sequence ID" value="XM_056632685.1"/>
</dbReference>
<reference evidence="2" key="1">
    <citation type="submission" date="2022-12" db="EMBL/GenBank/DDBJ databases">
        <authorList>
            <person name="Petersen C."/>
        </authorList>
    </citation>
    <scope>NUCLEOTIDE SEQUENCE</scope>
    <source>
        <strain evidence="2">IBT 29677</strain>
    </source>
</reference>
<gene>
    <name evidence="2" type="ORF">N7509_008048</name>
</gene>
<feature type="region of interest" description="Disordered" evidence="1">
    <location>
        <begin position="1"/>
        <end position="40"/>
    </location>
</feature>
<reference evidence="2" key="2">
    <citation type="journal article" date="2023" name="IMA Fungus">
        <title>Comparative genomic study of the Penicillium genus elucidates a diverse pangenome and 15 lateral gene transfer events.</title>
        <authorList>
            <person name="Petersen C."/>
            <person name="Sorensen T."/>
            <person name="Nielsen M.R."/>
            <person name="Sondergaard T.E."/>
            <person name="Sorensen J.L."/>
            <person name="Fitzpatrick D.A."/>
            <person name="Frisvad J.C."/>
            <person name="Nielsen K.L."/>
        </authorList>
    </citation>
    <scope>NUCLEOTIDE SEQUENCE</scope>
    <source>
        <strain evidence="2">IBT 29677</strain>
    </source>
</reference>